<dbReference type="Proteomes" id="UP001139319">
    <property type="component" value="Unassembled WGS sequence"/>
</dbReference>
<reference evidence="3" key="1">
    <citation type="submission" date="2022-05" db="EMBL/GenBank/DDBJ databases">
        <authorList>
            <person name="Sun H.-N."/>
        </authorList>
    </citation>
    <scope>NUCLEOTIDE SEQUENCE</scope>
    <source>
        <strain evidence="3">HB14</strain>
    </source>
</reference>
<dbReference type="Pfam" id="PF07238">
    <property type="entry name" value="PilZ"/>
    <property type="match status" value="1"/>
</dbReference>
<dbReference type="PIRSF" id="PIRSF028141">
    <property type="entry name" value="C-di-GMP_BP_PA4608"/>
    <property type="match status" value="1"/>
</dbReference>
<keyword evidence="4" id="KW-1185">Reference proteome</keyword>
<comment type="subunit">
    <text evidence="1">Monomer in both c-di-GMP-bound and free forms.</text>
</comment>
<accession>A0A9X2KV80</accession>
<comment type="function">
    <text evidence="1">Binds the second messenger bis-(3'-5') cyclic dimeric guanosine monophosphate (c-di-GMP). Can bind two c-di-GMP molecules per monomer. May play a role in bacterial second-messenger regulated processes. Binding to c-di-GMP induces a conformational change of the C- and N-termini resulting in the exposure of a highly negative surface on one side of the protein to a possible effector protein.</text>
</comment>
<reference evidence="3" key="2">
    <citation type="submission" date="2023-01" db="EMBL/GenBank/DDBJ databases">
        <title>Gilvimarinus xylanilyticus HB14 isolated from Caulerpa lentillifera aquaculture base in Hainan, China.</title>
        <authorList>
            <person name="Zhang Y.-J."/>
        </authorList>
    </citation>
    <scope>NUCLEOTIDE SEQUENCE</scope>
    <source>
        <strain evidence="3">HB14</strain>
    </source>
</reference>
<evidence type="ECO:0000256" key="1">
    <source>
        <dbReference type="PIRNR" id="PIRNR028141"/>
    </source>
</evidence>
<dbReference type="RefSeq" id="WP_253968951.1">
    <property type="nucleotide sequence ID" value="NZ_JAMFTH010000006.1"/>
</dbReference>
<evidence type="ECO:0000313" key="4">
    <source>
        <dbReference type="Proteomes" id="UP001139319"/>
    </source>
</evidence>
<dbReference type="AlphaFoldDB" id="A0A9X2KV80"/>
<name>A0A9X2KV80_9GAMM</name>
<keyword evidence="1" id="KW-0973">c-di-GMP</keyword>
<protein>
    <recommendedName>
        <fullName evidence="1">Cyclic diguanosine monophosphate-binding protein</fullName>
        <shortName evidence="1">c-di-GMP-binding protein</shortName>
    </recommendedName>
    <alternativeName>
        <fullName evidence="1">Pilz domain-containing protein</fullName>
    </alternativeName>
</protein>
<dbReference type="SUPFAM" id="SSF141371">
    <property type="entry name" value="PilZ domain-like"/>
    <property type="match status" value="1"/>
</dbReference>
<dbReference type="InterPro" id="IPR027021">
    <property type="entry name" value="C-di-GMP_BP_PA4608"/>
</dbReference>
<dbReference type="EMBL" id="JAMFTH010000006">
    <property type="protein sequence ID" value="MCP8900658.1"/>
    <property type="molecule type" value="Genomic_DNA"/>
</dbReference>
<dbReference type="Gene3D" id="2.40.10.220">
    <property type="entry name" value="predicted glycosyltransferase like domains"/>
    <property type="match status" value="1"/>
</dbReference>
<gene>
    <name evidence="3" type="ORF">M6D89_15220</name>
</gene>
<dbReference type="InterPro" id="IPR009875">
    <property type="entry name" value="PilZ_domain"/>
</dbReference>
<comment type="caution">
    <text evidence="3">The sequence shown here is derived from an EMBL/GenBank/DDBJ whole genome shotgun (WGS) entry which is preliminary data.</text>
</comment>
<dbReference type="GO" id="GO:0035438">
    <property type="term" value="F:cyclic-di-GMP binding"/>
    <property type="evidence" value="ECO:0007669"/>
    <property type="project" value="InterPro"/>
</dbReference>
<feature type="domain" description="PilZ" evidence="2">
    <location>
        <begin position="5"/>
        <end position="101"/>
    </location>
</feature>
<sequence length="121" mass="13351">MSDQDRRRFTRIPFDLDTQVSQGGNQWRAELQDISLNGALVAGLDTAKLNAQSPIQLTVTLSDQAVITMQTTLAHHSDSELGLACQSMDLNSVQHLRRLIELNLGDPAVAERELRELLGAE</sequence>
<organism evidence="3 4">
    <name type="scientific">Gilvimarinus xylanilyticus</name>
    <dbReference type="NCBI Taxonomy" id="2944139"/>
    <lineage>
        <taxon>Bacteria</taxon>
        <taxon>Pseudomonadati</taxon>
        <taxon>Pseudomonadota</taxon>
        <taxon>Gammaproteobacteria</taxon>
        <taxon>Cellvibrionales</taxon>
        <taxon>Cellvibrionaceae</taxon>
        <taxon>Gilvimarinus</taxon>
    </lineage>
</organism>
<proteinExistence type="predicted"/>
<evidence type="ECO:0000313" key="3">
    <source>
        <dbReference type="EMBL" id="MCP8900658.1"/>
    </source>
</evidence>
<evidence type="ECO:0000259" key="2">
    <source>
        <dbReference type="Pfam" id="PF07238"/>
    </source>
</evidence>
<keyword evidence="1" id="KW-0547">Nucleotide-binding</keyword>